<evidence type="ECO:0000313" key="3">
    <source>
        <dbReference type="Proteomes" id="UP000812961"/>
    </source>
</evidence>
<name>A0ABS7GCS6_9BACT</name>
<accession>A0ABS7GCS6</accession>
<dbReference type="Proteomes" id="UP000812961">
    <property type="component" value="Unassembled WGS sequence"/>
</dbReference>
<dbReference type="RefSeq" id="WP_220250442.1">
    <property type="nucleotide sequence ID" value="NZ_JAICCF010000002.1"/>
</dbReference>
<reference evidence="2 3" key="1">
    <citation type="submission" date="2021-08" db="EMBL/GenBank/DDBJ databases">
        <title>The genome sequence of Chitinophaga sp. B61.</title>
        <authorList>
            <person name="Zhang X."/>
        </authorList>
    </citation>
    <scope>NUCLEOTIDE SEQUENCE [LARGE SCALE GENOMIC DNA]</scope>
    <source>
        <strain evidence="2 3">B61</strain>
    </source>
</reference>
<dbReference type="EMBL" id="JAICCF010000002">
    <property type="protein sequence ID" value="MBW8685221.1"/>
    <property type="molecule type" value="Genomic_DNA"/>
</dbReference>
<proteinExistence type="predicted"/>
<keyword evidence="3" id="KW-1185">Reference proteome</keyword>
<comment type="caution">
    <text evidence="2">The sequence shown here is derived from an EMBL/GenBank/DDBJ whole genome shotgun (WGS) entry which is preliminary data.</text>
</comment>
<protein>
    <submittedName>
        <fullName evidence="2">Uncharacterized protein</fullName>
    </submittedName>
</protein>
<sequence length="84" mass="8739">MKKGIFSLAFAVIAIILIAAFSLRSEKTTASASATANIQALAPVDQVPGYTGPRPQGGHCESRNNHACGDSDSPELPETPEVSK</sequence>
<organism evidence="2 3">
    <name type="scientific">Chitinophaga rhizophila</name>
    <dbReference type="NCBI Taxonomy" id="2866212"/>
    <lineage>
        <taxon>Bacteria</taxon>
        <taxon>Pseudomonadati</taxon>
        <taxon>Bacteroidota</taxon>
        <taxon>Chitinophagia</taxon>
        <taxon>Chitinophagales</taxon>
        <taxon>Chitinophagaceae</taxon>
        <taxon>Chitinophaga</taxon>
    </lineage>
</organism>
<gene>
    <name evidence="2" type="ORF">K1Y79_12865</name>
</gene>
<evidence type="ECO:0000256" key="1">
    <source>
        <dbReference type="SAM" id="MobiDB-lite"/>
    </source>
</evidence>
<feature type="region of interest" description="Disordered" evidence="1">
    <location>
        <begin position="45"/>
        <end position="84"/>
    </location>
</feature>
<evidence type="ECO:0000313" key="2">
    <source>
        <dbReference type="EMBL" id="MBW8685221.1"/>
    </source>
</evidence>